<protein>
    <recommendedName>
        <fullName evidence="5">Reverse transcriptase zinc-binding domain-containing protein</fullName>
    </recommendedName>
</protein>
<reference evidence="2 4" key="1">
    <citation type="journal article" date="2011" name="Nature">
        <title>The Medicago genome provides insight into the evolution of rhizobial symbioses.</title>
        <authorList>
            <person name="Young N.D."/>
            <person name="Debelle F."/>
            <person name="Oldroyd G.E."/>
            <person name="Geurts R."/>
            <person name="Cannon S.B."/>
            <person name="Udvardi M.K."/>
            <person name="Benedito V.A."/>
            <person name="Mayer K.F."/>
            <person name="Gouzy J."/>
            <person name="Schoof H."/>
            <person name="Van de Peer Y."/>
            <person name="Proost S."/>
            <person name="Cook D.R."/>
            <person name="Meyers B.C."/>
            <person name="Spannagl M."/>
            <person name="Cheung F."/>
            <person name="De Mita S."/>
            <person name="Krishnakumar V."/>
            <person name="Gundlach H."/>
            <person name="Zhou S."/>
            <person name="Mudge J."/>
            <person name="Bharti A.K."/>
            <person name="Murray J.D."/>
            <person name="Naoumkina M.A."/>
            <person name="Rosen B."/>
            <person name="Silverstein K.A."/>
            <person name="Tang H."/>
            <person name="Rombauts S."/>
            <person name="Zhao P.X."/>
            <person name="Zhou P."/>
            <person name="Barbe V."/>
            <person name="Bardou P."/>
            <person name="Bechner M."/>
            <person name="Bellec A."/>
            <person name="Berger A."/>
            <person name="Berges H."/>
            <person name="Bidwell S."/>
            <person name="Bisseling T."/>
            <person name="Choisne N."/>
            <person name="Couloux A."/>
            <person name="Denny R."/>
            <person name="Deshpande S."/>
            <person name="Dai X."/>
            <person name="Doyle J.J."/>
            <person name="Dudez A.M."/>
            <person name="Farmer A.D."/>
            <person name="Fouteau S."/>
            <person name="Franken C."/>
            <person name="Gibelin C."/>
            <person name="Gish J."/>
            <person name="Goldstein S."/>
            <person name="Gonzalez A.J."/>
            <person name="Green P.J."/>
            <person name="Hallab A."/>
            <person name="Hartog M."/>
            <person name="Hua A."/>
            <person name="Humphray S.J."/>
            <person name="Jeong D.H."/>
            <person name="Jing Y."/>
            <person name="Jocker A."/>
            <person name="Kenton S.M."/>
            <person name="Kim D.J."/>
            <person name="Klee K."/>
            <person name="Lai H."/>
            <person name="Lang C."/>
            <person name="Lin S."/>
            <person name="Macmil S.L."/>
            <person name="Magdelenat G."/>
            <person name="Matthews L."/>
            <person name="McCorrison J."/>
            <person name="Monaghan E.L."/>
            <person name="Mun J.H."/>
            <person name="Najar F.Z."/>
            <person name="Nicholson C."/>
            <person name="Noirot C."/>
            <person name="O'Bleness M."/>
            <person name="Paule C.R."/>
            <person name="Poulain J."/>
            <person name="Prion F."/>
            <person name="Qin B."/>
            <person name="Qu C."/>
            <person name="Retzel E.F."/>
            <person name="Riddle C."/>
            <person name="Sallet E."/>
            <person name="Samain S."/>
            <person name="Samson N."/>
            <person name="Sanders I."/>
            <person name="Saurat O."/>
            <person name="Scarpelli C."/>
            <person name="Schiex T."/>
            <person name="Segurens B."/>
            <person name="Severin A.J."/>
            <person name="Sherrier D.J."/>
            <person name="Shi R."/>
            <person name="Sims S."/>
            <person name="Singer S.R."/>
            <person name="Sinharoy S."/>
            <person name="Sterck L."/>
            <person name="Viollet A."/>
            <person name="Wang B.B."/>
            <person name="Wang K."/>
            <person name="Wang M."/>
            <person name="Wang X."/>
            <person name="Warfsmann J."/>
            <person name="Weissenbach J."/>
            <person name="White D.D."/>
            <person name="White J.D."/>
            <person name="Wiley G.B."/>
            <person name="Wincker P."/>
            <person name="Xing Y."/>
            <person name="Yang L."/>
            <person name="Yao Z."/>
            <person name="Ying F."/>
            <person name="Zhai J."/>
            <person name="Zhou L."/>
            <person name="Zuber A."/>
            <person name="Denarie J."/>
            <person name="Dixon R.A."/>
            <person name="May G.D."/>
            <person name="Schwartz D.C."/>
            <person name="Rogers J."/>
            <person name="Quetier F."/>
            <person name="Town C.D."/>
            <person name="Roe B.A."/>
        </authorList>
    </citation>
    <scope>NUCLEOTIDE SEQUENCE [LARGE SCALE GENOMIC DNA]</scope>
    <source>
        <strain evidence="2">A17</strain>
        <strain evidence="3 4">cv. Jemalong A17</strain>
    </source>
</reference>
<dbReference type="PANTHER" id="PTHR33116">
    <property type="entry name" value="REVERSE TRANSCRIPTASE ZINC-BINDING DOMAIN-CONTAINING PROTEIN-RELATED-RELATED"/>
    <property type="match status" value="1"/>
</dbReference>
<feature type="region of interest" description="Disordered" evidence="1">
    <location>
        <begin position="194"/>
        <end position="225"/>
    </location>
</feature>
<gene>
    <name evidence="2" type="ordered locus">MTR_3g012410</name>
</gene>
<reference evidence="2 4" key="2">
    <citation type="journal article" date="2014" name="BMC Genomics">
        <title>An improved genome release (version Mt4.0) for the model legume Medicago truncatula.</title>
        <authorList>
            <person name="Tang H."/>
            <person name="Krishnakumar V."/>
            <person name="Bidwell S."/>
            <person name="Rosen B."/>
            <person name="Chan A."/>
            <person name="Zhou S."/>
            <person name="Gentzbittel L."/>
            <person name="Childs K.L."/>
            <person name="Yandell M."/>
            <person name="Gundlach H."/>
            <person name="Mayer K.F."/>
            <person name="Schwartz D.C."/>
            <person name="Town C.D."/>
        </authorList>
    </citation>
    <scope>GENOME REANNOTATION</scope>
    <source>
        <strain evidence="2">A17</strain>
        <strain evidence="3 4">cv. Jemalong A17</strain>
    </source>
</reference>
<accession>A0A072UT44</accession>
<evidence type="ECO:0000313" key="2">
    <source>
        <dbReference type="EMBL" id="KEH32984.1"/>
    </source>
</evidence>
<sequence length="225" mass="26037">MEYLNRCLIQLRKNAAFLSFLWTGKSGTSKRALIAWEHICLPKTAGGWNVIDLKVWNQAAICKLLWNLANKKDVLWVKWVHEYYTMGRNVLLMDVPAQASWVIKKVFGAAKTISSVDGSIFQQANFSIRRMYNTLRGDFAKENETHSHLFFSCDYVDAVWKGVMRWMNMTVNTSNWHSILQYIQSHCNSNNDLNNASTFQGTHDNESEYDEPEYYEPKYGNNAGK</sequence>
<dbReference type="PANTHER" id="PTHR33116:SF66">
    <property type="entry name" value="REVERSE TRANSCRIPTASE ZINC-BINDING DOMAIN-CONTAINING PROTEIN"/>
    <property type="match status" value="1"/>
</dbReference>
<evidence type="ECO:0000313" key="4">
    <source>
        <dbReference type="Proteomes" id="UP000002051"/>
    </source>
</evidence>
<evidence type="ECO:0000256" key="1">
    <source>
        <dbReference type="SAM" id="MobiDB-lite"/>
    </source>
</evidence>
<name>A0A072UT44_MEDTR</name>
<dbReference type="STRING" id="3880.A0A072UT44"/>
<dbReference type="AlphaFoldDB" id="A0A072UT44"/>
<dbReference type="HOGENOM" id="CLU_1231487_0_0_1"/>
<evidence type="ECO:0008006" key="5">
    <source>
        <dbReference type="Google" id="ProtNLM"/>
    </source>
</evidence>
<dbReference type="Proteomes" id="UP000002051">
    <property type="component" value="Chromosome 3"/>
</dbReference>
<dbReference type="EnsemblPlants" id="KEH32984">
    <property type="protein sequence ID" value="KEH32984"/>
    <property type="gene ID" value="MTR_3g012410"/>
</dbReference>
<organism evidence="2 4">
    <name type="scientific">Medicago truncatula</name>
    <name type="common">Barrel medic</name>
    <name type="synonym">Medicago tribuloides</name>
    <dbReference type="NCBI Taxonomy" id="3880"/>
    <lineage>
        <taxon>Eukaryota</taxon>
        <taxon>Viridiplantae</taxon>
        <taxon>Streptophyta</taxon>
        <taxon>Embryophyta</taxon>
        <taxon>Tracheophyta</taxon>
        <taxon>Spermatophyta</taxon>
        <taxon>Magnoliopsida</taxon>
        <taxon>eudicotyledons</taxon>
        <taxon>Gunneridae</taxon>
        <taxon>Pentapetalae</taxon>
        <taxon>rosids</taxon>
        <taxon>fabids</taxon>
        <taxon>Fabales</taxon>
        <taxon>Fabaceae</taxon>
        <taxon>Papilionoideae</taxon>
        <taxon>50 kb inversion clade</taxon>
        <taxon>NPAAA clade</taxon>
        <taxon>Hologalegina</taxon>
        <taxon>IRL clade</taxon>
        <taxon>Trifolieae</taxon>
        <taxon>Medicago</taxon>
    </lineage>
</organism>
<proteinExistence type="predicted"/>
<evidence type="ECO:0000313" key="3">
    <source>
        <dbReference type="EnsemblPlants" id="KEH32984"/>
    </source>
</evidence>
<keyword evidence="4" id="KW-1185">Reference proteome</keyword>
<reference evidence="3" key="3">
    <citation type="submission" date="2015-04" db="UniProtKB">
        <authorList>
            <consortium name="EnsemblPlants"/>
        </authorList>
    </citation>
    <scope>IDENTIFICATION</scope>
    <source>
        <strain evidence="3">cv. Jemalong A17</strain>
    </source>
</reference>
<dbReference type="EMBL" id="CM001219">
    <property type="protein sequence ID" value="KEH32984.1"/>
    <property type="molecule type" value="Genomic_DNA"/>
</dbReference>